<evidence type="ECO:0000313" key="2">
    <source>
        <dbReference type="EMBL" id="MCE5168194.1"/>
    </source>
</evidence>
<dbReference type="Proteomes" id="UP001199916">
    <property type="component" value="Unassembled WGS sequence"/>
</dbReference>
<protein>
    <submittedName>
        <fullName evidence="2">Uncharacterized protein</fullName>
    </submittedName>
</protein>
<sequence length="228" mass="25493">MRKKSFFQSLIRKTAMVAAFLIFFLTATHTYALNAQADLQFNHSQIELKDDNSSRTDISDYPDSHGNDSMFVVPALPWIGWGIGQLIGWLTAGAAVTIVTIELAGETYAFVNEMAEAISKSKKEDKPRFYVAKSRNGNKEPLLIGKPLGEGEAELWLKASIHNEVWAVSDKDAKGLAMRVGQGKFVGPENHWQTGTNDTLYYDHYHSGDDYSTYRTSYIFYGTNSFLG</sequence>
<evidence type="ECO:0000313" key="3">
    <source>
        <dbReference type="Proteomes" id="UP001199916"/>
    </source>
</evidence>
<keyword evidence="3" id="KW-1185">Reference proteome</keyword>
<dbReference type="RefSeq" id="WP_233695509.1">
    <property type="nucleotide sequence ID" value="NZ_JAJNBZ010000001.1"/>
</dbReference>
<evidence type="ECO:0000256" key="1">
    <source>
        <dbReference type="SAM" id="SignalP"/>
    </source>
</evidence>
<feature type="signal peptide" evidence="1">
    <location>
        <begin position="1"/>
        <end position="32"/>
    </location>
</feature>
<gene>
    <name evidence="2" type="ORF">LQV63_02510</name>
</gene>
<comment type="caution">
    <text evidence="2">The sequence shown here is derived from an EMBL/GenBank/DDBJ whole genome shotgun (WGS) entry which is preliminary data.</text>
</comment>
<reference evidence="2 3" key="1">
    <citation type="submission" date="2021-11" db="EMBL/GenBank/DDBJ databases">
        <title>Draft genome sequence of Paenibacillus profundus YoMME, a new Gram-positive bacteria with exoelectrogenic properties.</title>
        <authorList>
            <person name="Hubenova Y."/>
            <person name="Hubenova E."/>
            <person name="Manasiev Y."/>
            <person name="Peykov S."/>
            <person name="Mitov M."/>
        </authorList>
    </citation>
    <scope>NUCLEOTIDE SEQUENCE [LARGE SCALE GENOMIC DNA]</scope>
    <source>
        <strain evidence="2 3">YoMME</strain>
    </source>
</reference>
<feature type="chain" id="PRO_5047371927" evidence="1">
    <location>
        <begin position="33"/>
        <end position="228"/>
    </location>
</feature>
<name>A0ABS8YAJ7_9BACL</name>
<proteinExistence type="predicted"/>
<accession>A0ABS8YAJ7</accession>
<keyword evidence="1" id="KW-0732">Signal</keyword>
<organism evidence="2 3">
    <name type="scientific">Paenibacillus profundus</name>
    <dbReference type="NCBI Taxonomy" id="1173085"/>
    <lineage>
        <taxon>Bacteria</taxon>
        <taxon>Bacillati</taxon>
        <taxon>Bacillota</taxon>
        <taxon>Bacilli</taxon>
        <taxon>Bacillales</taxon>
        <taxon>Paenibacillaceae</taxon>
        <taxon>Paenibacillus</taxon>
    </lineage>
</organism>
<dbReference type="EMBL" id="JAJNBZ010000001">
    <property type="protein sequence ID" value="MCE5168194.1"/>
    <property type="molecule type" value="Genomic_DNA"/>
</dbReference>